<dbReference type="InterPro" id="IPR003781">
    <property type="entry name" value="CoA-bd"/>
</dbReference>
<keyword evidence="4" id="KW-1185">Reference proteome</keyword>
<dbReference type="InterPro" id="IPR016102">
    <property type="entry name" value="Succinyl-CoA_synth-like"/>
</dbReference>
<organism evidence="3 4">
    <name type="scientific">Steroidobacter flavus</name>
    <dbReference type="NCBI Taxonomy" id="1842136"/>
    <lineage>
        <taxon>Bacteria</taxon>
        <taxon>Pseudomonadati</taxon>
        <taxon>Pseudomonadota</taxon>
        <taxon>Gammaproteobacteria</taxon>
        <taxon>Steroidobacterales</taxon>
        <taxon>Steroidobacteraceae</taxon>
        <taxon>Steroidobacter</taxon>
    </lineage>
</organism>
<dbReference type="Gene3D" id="3.40.50.720">
    <property type="entry name" value="NAD(P)-binding Rossmann-like Domain"/>
    <property type="match status" value="1"/>
</dbReference>
<dbReference type="InterPro" id="IPR036291">
    <property type="entry name" value="NAD(P)-bd_dom_sf"/>
</dbReference>
<dbReference type="SUPFAM" id="SSF56059">
    <property type="entry name" value="Glutathione synthetase ATP-binding domain-like"/>
    <property type="match status" value="1"/>
</dbReference>
<dbReference type="Pfam" id="PF13607">
    <property type="entry name" value="Succ_CoA_lig"/>
    <property type="match status" value="1"/>
</dbReference>
<keyword evidence="1" id="KW-0547">Nucleotide-binding</keyword>
<gene>
    <name evidence="3" type="ORF">ACFPN2_22005</name>
</gene>
<dbReference type="Gene3D" id="3.30.1490.20">
    <property type="entry name" value="ATP-grasp fold, A domain"/>
    <property type="match status" value="1"/>
</dbReference>
<dbReference type="InterPro" id="IPR013815">
    <property type="entry name" value="ATP_grasp_subdomain_1"/>
</dbReference>
<dbReference type="SUPFAM" id="SSF52210">
    <property type="entry name" value="Succinyl-CoA synthetase domains"/>
    <property type="match status" value="2"/>
</dbReference>
<reference evidence="4" key="1">
    <citation type="journal article" date="2019" name="Int. J. Syst. Evol. Microbiol.">
        <title>The Global Catalogue of Microorganisms (GCM) 10K type strain sequencing project: providing services to taxonomists for standard genome sequencing and annotation.</title>
        <authorList>
            <consortium name="The Broad Institute Genomics Platform"/>
            <consortium name="The Broad Institute Genome Sequencing Center for Infectious Disease"/>
            <person name="Wu L."/>
            <person name="Ma J."/>
        </authorList>
    </citation>
    <scope>NUCLEOTIDE SEQUENCE [LARGE SCALE GENOMIC DNA]</scope>
    <source>
        <strain evidence="4">CGMCC 1.10759</strain>
    </source>
</reference>
<dbReference type="SUPFAM" id="SSF51735">
    <property type="entry name" value="NAD(P)-binding Rossmann-fold domains"/>
    <property type="match status" value="1"/>
</dbReference>
<dbReference type="PANTHER" id="PTHR42793:SF1">
    <property type="entry name" value="PEPTIDYL-LYSINE N-ACETYLTRANSFERASE PATZ"/>
    <property type="match status" value="1"/>
</dbReference>
<dbReference type="Pfam" id="PF13549">
    <property type="entry name" value="ATP-grasp_5"/>
    <property type="match status" value="1"/>
</dbReference>
<dbReference type="RefSeq" id="WP_380600612.1">
    <property type="nucleotide sequence ID" value="NZ_JBHSDU010000010.1"/>
</dbReference>
<evidence type="ECO:0000256" key="1">
    <source>
        <dbReference type="PROSITE-ProRule" id="PRU00409"/>
    </source>
</evidence>
<dbReference type="PROSITE" id="PS50975">
    <property type="entry name" value="ATP_GRASP"/>
    <property type="match status" value="1"/>
</dbReference>
<accession>A0ABV8SZ81</accession>
<keyword evidence="1" id="KW-0067">ATP-binding</keyword>
<sequence>MSISRLLRPRSVAIVGASATRGSLGAGVLANLDRFSFAKPLHLVNPRYDRIGDRPCVRSIAELPDGIDCAVLAIPQAHVADAVRACAEKNIGGVIVLAGGFAEAGEEGKRAQEEIAAIAQSAGIALQGPNCLGTINYVDSVPLMFGVAPFESLGDRAGVAVVSQSGAMASAVRVALQARGVGVSYSVSTGNEASLGAEDFLEEFIGDPHTRVIAMLMEQIRRPARFLDLAIRAREAGKYIVLHHLGRSAAGRDAAKTHTGALSGDYSVMAAQVTARGVCLVDSLELLIDVPELLIRLRTPRSSGGTAIVGESGAFKGLALDFCETVGLRLPPLSASTYAALVSQLPVFSPPSNPLDLTAQAMSDTGLYRRVLELIAVDSAFGSVVITISLPSAESANRKLPLIIEALRSLDGKPDVVFAMLGEDCPIPQTYVEQIRDAGTPFFRSPERAFRALAAVKRLAASIDVTPSVARAFEVPLDAGMIPEYRAKQLLARRGLKMPASRFVVSLEEASKAAAELGFPLALKAQSSLLPHKSEAGAVALDIRDDASLRSAWTTMTQRLSLERPGVSIDGMLLERMSEAGIEIIIGARNEAGWGPVIMVGLGGILTELLQDVVFIPAGVGRTQIEQALRSLKGAKLFDGYRGAPPADLDAAITVVEILSALLLEHPEIVEADLNPVRIHARGQGATVLDALFVVGNS</sequence>
<dbReference type="PANTHER" id="PTHR42793">
    <property type="entry name" value="COA BINDING DOMAIN CONTAINING PROTEIN"/>
    <property type="match status" value="1"/>
</dbReference>
<dbReference type="EMBL" id="JBHSDU010000010">
    <property type="protein sequence ID" value="MFC4311774.1"/>
    <property type="molecule type" value="Genomic_DNA"/>
</dbReference>
<dbReference type="Proteomes" id="UP001595904">
    <property type="component" value="Unassembled WGS sequence"/>
</dbReference>
<dbReference type="InterPro" id="IPR011761">
    <property type="entry name" value="ATP-grasp"/>
</dbReference>
<keyword evidence="3" id="KW-0436">Ligase</keyword>
<dbReference type="Gene3D" id="3.30.470.20">
    <property type="entry name" value="ATP-grasp fold, B domain"/>
    <property type="match status" value="1"/>
</dbReference>
<dbReference type="Gene3D" id="3.40.50.261">
    <property type="entry name" value="Succinyl-CoA synthetase domains"/>
    <property type="match status" value="2"/>
</dbReference>
<evidence type="ECO:0000313" key="3">
    <source>
        <dbReference type="EMBL" id="MFC4311774.1"/>
    </source>
</evidence>
<name>A0ABV8SZ81_9GAMM</name>
<evidence type="ECO:0000313" key="4">
    <source>
        <dbReference type="Proteomes" id="UP001595904"/>
    </source>
</evidence>
<feature type="domain" description="ATP-grasp" evidence="2">
    <location>
        <begin position="488"/>
        <end position="525"/>
    </location>
</feature>
<dbReference type="Pfam" id="PF13380">
    <property type="entry name" value="CoA_binding_2"/>
    <property type="match status" value="1"/>
</dbReference>
<dbReference type="GO" id="GO:0016874">
    <property type="term" value="F:ligase activity"/>
    <property type="evidence" value="ECO:0007669"/>
    <property type="project" value="UniProtKB-KW"/>
</dbReference>
<dbReference type="SMART" id="SM00881">
    <property type="entry name" value="CoA_binding"/>
    <property type="match status" value="1"/>
</dbReference>
<dbReference type="InterPro" id="IPR032875">
    <property type="entry name" value="Succ_CoA_lig_flav_dom"/>
</dbReference>
<protein>
    <submittedName>
        <fullName evidence="3">Acetate--CoA ligase family protein</fullName>
    </submittedName>
</protein>
<evidence type="ECO:0000259" key="2">
    <source>
        <dbReference type="PROSITE" id="PS50975"/>
    </source>
</evidence>
<comment type="caution">
    <text evidence="3">The sequence shown here is derived from an EMBL/GenBank/DDBJ whole genome shotgun (WGS) entry which is preliminary data.</text>
</comment>
<proteinExistence type="predicted"/>